<gene>
    <name evidence="1" type="ORF">BpHYR1_003190</name>
</gene>
<dbReference type="Proteomes" id="UP000276133">
    <property type="component" value="Unassembled WGS sequence"/>
</dbReference>
<organism evidence="1 2">
    <name type="scientific">Brachionus plicatilis</name>
    <name type="common">Marine rotifer</name>
    <name type="synonym">Brachionus muelleri</name>
    <dbReference type="NCBI Taxonomy" id="10195"/>
    <lineage>
        <taxon>Eukaryota</taxon>
        <taxon>Metazoa</taxon>
        <taxon>Spiralia</taxon>
        <taxon>Gnathifera</taxon>
        <taxon>Rotifera</taxon>
        <taxon>Eurotatoria</taxon>
        <taxon>Monogononta</taxon>
        <taxon>Pseudotrocha</taxon>
        <taxon>Ploima</taxon>
        <taxon>Brachionidae</taxon>
        <taxon>Brachionus</taxon>
    </lineage>
</organism>
<dbReference type="EMBL" id="REGN01004599">
    <property type="protein sequence ID" value="RNA16879.1"/>
    <property type="molecule type" value="Genomic_DNA"/>
</dbReference>
<comment type="caution">
    <text evidence="1">The sequence shown here is derived from an EMBL/GenBank/DDBJ whole genome shotgun (WGS) entry which is preliminary data.</text>
</comment>
<proteinExistence type="predicted"/>
<name>A0A3M7R077_BRAPC</name>
<reference evidence="1 2" key="1">
    <citation type="journal article" date="2018" name="Sci. Rep.">
        <title>Genomic signatures of local adaptation to the degree of environmental predictability in rotifers.</title>
        <authorList>
            <person name="Franch-Gras L."/>
            <person name="Hahn C."/>
            <person name="Garcia-Roger E.M."/>
            <person name="Carmona M.J."/>
            <person name="Serra M."/>
            <person name="Gomez A."/>
        </authorList>
    </citation>
    <scope>NUCLEOTIDE SEQUENCE [LARGE SCALE GENOMIC DNA]</scope>
    <source>
        <strain evidence="1">HYR1</strain>
    </source>
</reference>
<evidence type="ECO:0000313" key="2">
    <source>
        <dbReference type="Proteomes" id="UP000276133"/>
    </source>
</evidence>
<dbReference type="AlphaFoldDB" id="A0A3M7R077"/>
<protein>
    <submittedName>
        <fullName evidence="1">Uncharacterized protein</fullName>
    </submittedName>
</protein>
<accession>A0A3M7R077</accession>
<evidence type="ECO:0000313" key="1">
    <source>
        <dbReference type="EMBL" id="RNA16879.1"/>
    </source>
</evidence>
<sequence length="248" mass="28881">MQVNFRYFDRRDTKGFNTELKINFSINDVSKALKQFSKVIASHQVHRKTLNNNNGWYAYAFNPSGNFNQSFLIIKHHLVGRVSSLLTVLSEKNNLIYETKIKKIIEKNVLTPINRIYDGENGTFDEFEAAFKYDHIIYGWNDAQKKDAIKICLAGKAKKLFEQMTDPDRVSIDTVFDKLKRGCVKSPEYYLNLFYSEKLKHEKKISTFSYRGQLGLDKENRTRILRSRLLSASSFPELKKGIVEEKKS</sequence>
<keyword evidence="2" id="KW-1185">Reference proteome</keyword>